<dbReference type="Proteomes" id="UP000015102">
    <property type="component" value="Unassembled WGS sequence"/>
</dbReference>
<dbReference type="InterPro" id="IPR004011">
    <property type="entry name" value="Gyr_motif"/>
</dbReference>
<dbReference type="AlphaFoldDB" id="T1GHE0"/>
<accession>T1GHE0</accession>
<reference evidence="3" key="1">
    <citation type="submission" date="2013-02" db="EMBL/GenBank/DDBJ databases">
        <authorList>
            <person name="Hughes D."/>
        </authorList>
    </citation>
    <scope>NUCLEOTIDE SEQUENCE</scope>
    <source>
        <strain>Durham</strain>
        <strain evidence="3">NC isolate 2 -- Noor lab</strain>
    </source>
</reference>
<name>T1GHE0_MEGSC</name>
<proteinExistence type="predicted"/>
<evidence type="ECO:0000256" key="1">
    <source>
        <dbReference type="SAM" id="MobiDB-lite"/>
    </source>
</evidence>
<dbReference type="OMA" id="DPACIFI"/>
<dbReference type="SMART" id="SM00713">
    <property type="entry name" value="GYR"/>
    <property type="match status" value="4"/>
</dbReference>
<evidence type="ECO:0000313" key="2">
    <source>
        <dbReference type="EnsemblMetazoa" id="MESCA002836-PA"/>
    </source>
</evidence>
<evidence type="ECO:0008006" key="4">
    <source>
        <dbReference type="Google" id="ProtNLM"/>
    </source>
</evidence>
<dbReference type="EnsemblMetazoa" id="MESCA002836-RA">
    <property type="protein sequence ID" value="MESCA002836-PA"/>
    <property type="gene ID" value="MESCA002836"/>
</dbReference>
<evidence type="ECO:0000313" key="3">
    <source>
        <dbReference type="Proteomes" id="UP000015102"/>
    </source>
</evidence>
<feature type="region of interest" description="Disordered" evidence="1">
    <location>
        <begin position="1"/>
        <end position="42"/>
    </location>
</feature>
<keyword evidence="3" id="KW-1185">Reference proteome</keyword>
<sequence>MQEGIGNSWGLSKDPWGGGPPAEESAPIEAEPEQDSAVLADDGYQYKTVRRLKYRNRRDVSELSGYQYETPEVKEVPSPAPEYLPPVKESAPVEDEPEQDTAVLADDGYQYKTVRRLKYRQRRDVSEIAAAAPEYLPPAEESAPLEAEPEQDSAVLADDGYQYKTVPEEYLPPQQEAAEPEQDSAILADDGYQYKQIKKLKYRHRA</sequence>
<dbReference type="STRING" id="36166.T1GHE0"/>
<dbReference type="Pfam" id="PF02756">
    <property type="entry name" value="GYR"/>
    <property type="match status" value="3"/>
</dbReference>
<feature type="region of interest" description="Disordered" evidence="1">
    <location>
        <begin position="69"/>
        <end position="107"/>
    </location>
</feature>
<feature type="compositionally biased region" description="Low complexity" evidence="1">
    <location>
        <begin position="131"/>
        <end position="146"/>
    </location>
</feature>
<dbReference type="EMBL" id="CAQQ02392353">
    <property type="status" value="NOT_ANNOTATED_CDS"/>
    <property type="molecule type" value="Genomic_DNA"/>
</dbReference>
<dbReference type="EMBL" id="CAQQ02392352">
    <property type="status" value="NOT_ANNOTATED_CDS"/>
    <property type="molecule type" value="Genomic_DNA"/>
</dbReference>
<feature type="region of interest" description="Disordered" evidence="1">
    <location>
        <begin position="131"/>
        <end position="190"/>
    </location>
</feature>
<reference evidence="2" key="2">
    <citation type="submission" date="2015-06" db="UniProtKB">
        <authorList>
            <consortium name="EnsemblMetazoa"/>
        </authorList>
    </citation>
    <scope>IDENTIFICATION</scope>
</reference>
<organism evidence="2 3">
    <name type="scientific">Megaselia scalaris</name>
    <name type="common">Humpbacked fly</name>
    <name type="synonym">Phora scalaris</name>
    <dbReference type="NCBI Taxonomy" id="36166"/>
    <lineage>
        <taxon>Eukaryota</taxon>
        <taxon>Metazoa</taxon>
        <taxon>Ecdysozoa</taxon>
        <taxon>Arthropoda</taxon>
        <taxon>Hexapoda</taxon>
        <taxon>Insecta</taxon>
        <taxon>Pterygota</taxon>
        <taxon>Neoptera</taxon>
        <taxon>Endopterygota</taxon>
        <taxon>Diptera</taxon>
        <taxon>Brachycera</taxon>
        <taxon>Muscomorpha</taxon>
        <taxon>Platypezoidea</taxon>
        <taxon>Phoridae</taxon>
        <taxon>Megaseliini</taxon>
        <taxon>Megaselia</taxon>
    </lineage>
</organism>
<protein>
    <recommendedName>
        <fullName evidence="4">Fibrous sheath CABYR-binding protein</fullName>
    </recommendedName>
</protein>
<dbReference type="HOGENOM" id="CLU_080810_0_0_1"/>